<keyword evidence="10" id="KW-1185">Reference proteome</keyword>
<dbReference type="InterPro" id="IPR015500">
    <property type="entry name" value="Peptidase_S8_subtilisin-rel"/>
</dbReference>
<dbReference type="Proteomes" id="UP000696294">
    <property type="component" value="Unassembled WGS sequence"/>
</dbReference>
<evidence type="ECO:0000256" key="3">
    <source>
        <dbReference type="ARBA" id="ARBA00022801"/>
    </source>
</evidence>
<feature type="domain" description="Peptidase S8/S53" evidence="8">
    <location>
        <begin position="203"/>
        <end position="454"/>
    </location>
</feature>
<name>A0ABX1BIK2_9ACTN</name>
<dbReference type="InterPro" id="IPR000209">
    <property type="entry name" value="Peptidase_S8/S53_dom"/>
</dbReference>
<reference evidence="9 10" key="1">
    <citation type="submission" date="2020-03" db="EMBL/GenBank/DDBJ databases">
        <title>WGS of actinomycetes isolated from Thailand.</title>
        <authorList>
            <person name="Thawai C."/>
        </authorList>
    </citation>
    <scope>NUCLEOTIDE SEQUENCE [LARGE SCALE GENOMIC DNA]</scope>
    <source>
        <strain evidence="9 10">FMUSA5-5</strain>
    </source>
</reference>
<dbReference type="PROSITE" id="PS00136">
    <property type="entry name" value="SUBTILASE_ASP"/>
    <property type="match status" value="1"/>
</dbReference>
<dbReference type="SUPFAM" id="SSF52743">
    <property type="entry name" value="Subtilisin-like"/>
    <property type="match status" value="1"/>
</dbReference>
<dbReference type="PROSITE" id="PS00137">
    <property type="entry name" value="SUBTILASE_HIS"/>
    <property type="match status" value="1"/>
</dbReference>
<evidence type="ECO:0000256" key="2">
    <source>
        <dbReference type="ARBA" id="ARBA00022670"/>
    </source>
</evidence>
<evidence type="ECO:0000256" key="6">
    <source>
        <dbReference type="RuleBase" id="RU003355"/>
    </source>
</evidence>
<keyword evidence="2 5" id="KW-0645">Protease</keyword>
<keyword evidence="7" id="KW-0732">Signal</keyword>
<keyword evidence="4 5" id="KW-0720">Serine protease</keyword>
<dbReference type="PROSITE" id="PS00138">
    <property type="entry name" value="SUBTILASE_SER"/>
    <property type="match status" value="1"/>
</dbReference>
<dbReference type="RefSeq" id="WP_168018298.1">
    <property type="nucleotide sequence ID" value="NZ_JAATEP010000054.1"/>
</dbReference>
<evidence type="ECO:0000259" key="8">
    <source>
        <dbReference type="Pfam" id="PF00082"/>
    </source>
</evidence>
<dbReference type="InterPro" id="IPR023827">
    <property type="entry name" value="Peptidase_S8_Asp-AS"/>
</dbReference>
<feature type="signal peptide" evidence="7">
    <location>
        <begin position="1"/>
        <end position="29"/>
    </location>
</feature>
<protein>
    <submittedName>
        <fullName evidence="9">S8 family serine peptidase</fullName>
    </submittedName>
</protein>
<dbReference type="InterPro" id="IPR036852">
    <property type="entry name" value="Peptidase_S8/S53_dom_sf"/>
</dbReference>
<dbReference type="InterPro" id="IPR022398">
    <property type="entry name" value="Peptidase_S8_His-AS"/>
</dbReference>
<dbReference type="Pfam" id="PF00082">
    <property type="entry name" value="Peptidase_S8"/>
    <property type="match status" value="1"/>
</dbReference>
<dbReference type="Gene3D" id="3.40.50.200">
    <property type="entry name" value="Peptidase S8/S53 domain"/>
    <property type="match status" value="1"/>
</dbReference>
<sequence length="1060" mass="110502">MRMRTKRGTAGALALAAALVAAPPAPAGAAGPAATKEEVSAGRTVTLITGDRVTVMDGGGAVIKAGAGRDDITFTTGESGGRLRVVPSDARPLLRAGRLDPRLFDVTGLLESGYDDRRGSVPLIVTGAGQPRTMAAAGAVTPLTAVGGYAVEARPDAFWQDLTRRRSLASGAKIWLDGRRKVSLDVSVPQIGAPAAWAKGHTGAGVKVAVLDTGIDATHPDLAGKVVARKDFTETPDERDLVGHGTHVASTIAGSGAASGGRYRGVAPDAELLDGRVCEEIYCTDSAILAGMQWAAEQGAKVVNMSLGTADTPEEDPLEQAVRTLSEQYGTLFVAAAGNAGQDRAVSSPASAGAALAVGAVNASDEPAPFSNRGPGPAGEVKPDITAPGVEITAARGKDSPGSGPYVTMSGTSMATPHVAGAAAILAGQHPDWTGGLLKAALMASAEPAAGTGVFTQGAGRVNVDRATAQSVTAEPATLGFGRQAWPHDDDRPVARKLVYRNPSAAPVTLTLESQAGAAFSVSPATLTVPAGGQAEATVTADTRADVPDGLLGGYVVATAPGGVHVSTPVGVEKEVESYELTVRQTDRSGAATGDFEMSIARLDAETQPIVVFGGESTYRARLPKGRWSVDTVVLDEAGLTLLVQPEVILDRDRTIEADARLGRPLLVRPPADGATPSLAQVVYQWQEPGGGFARGWLGRSFDRHFTAQLGPDRADDRLLSMVTGQWTAGTSDYRLAWFEPGRLPTGFERSVTPEDLAVVRRDYAAHLPDATAETTSQAWPRRGSIPSNLATVPTALPSTRTEYVNTDDGVRWQHHLFEYGSDGRLNRFESGFTHYPAGRTTTELWNRGVFGPSLPTGDQPGDSLSRTGDVISADLHLFGDGRGALGLSTRATEHLTLHRDGKPVAESPSLTADLPVPAGRATYRLAAEAGRGAPATLSTRVSATWTFHSDTTPALTRLPVSVVRFTPALDARNTAPAGRRFTVPVTVHRLPGSTATRPRTLSVEVSYDDGATWQKAQVRGPAVVLLHPDTPGFVSLRATSTDMTGNTVEQTVIRAYRIA</sequence>
<dbReference type="PROSITE" id="PS51892">
    <property type="entry name" value="SUBTILASE"/>
    <property type="match status" value="1"/>
</dbReference>
<feature type="active site" description="Charge relay system" evidence="5">
    <location>
        <position position="212"/>
    </location>
</feature>
<feature type="active site" description="Charge relay system" evidence="5">
    <location>
        <position position="413"/>
    </location>
</feature>
<keyword evidence="3 5" id="KW-0378">Hydrolase</keyword>
<comment type="caution">
    <text evidence="9">The sequence shown here is derived from an EMBL/GenBank/DDBJ whole genome shotgun (WGS) entry which is preliminary data.</text>
</comment>
<accession>A0ABX1BIK2</accession>
<comment type="similarity">
    <text evidence="1 5 6">Belongs to the peptidase S8 family.</text>
</comment>
<organism evidence="9 10">
    <name type="scientific">Nonomuraea composti</name>
    <dbReference type="NCBI Taxonomy" id="2720023"/>
    <lineage>
        <taxon>Bacteria</taxon>
        <taxon>Bacillati</taxon>
        <taxon>Actinomycetota</taxon>
        <taxon>Actinomycetes</taxon>
        <taxon>Streptosporangiales</taxon>
        <taxon>Streptosporangiaceae</taxon>
        <taxon>Nonomuraea</taxon>
    </lineage>
</organism>
<dbReference type="PANTHER" id="PTHR43806:SF11">
    <property type="entry name" value="CEREVISIN-RELATED"/>
    <property type="match status" value="1"/>
</dbReference>
<evidence type="ECO:0000256" key="4">
    <source>
        <dbReference type="ARBA" id="ARBA00022825"/>
    </source>
</evidence>
<dbReference type="InterPro" id="IPR050131">
    <property type="entry name" value="Peptidase_S8_subtilisin-like"/>
</dbReference>
<dbReference type="PANTHER" id="PTHR43806">
    <property type="entry name" value="PEPTIDASE S8"/>
    <property type="match status" value="1"/>
</dbReference>
<evidence type="ECO:0000256" key="5">
    <source>
        <dbReference type="PROSITE-ProRule" id="PRU01240"/>
    </source>
</evidence>
<dbReference type="EMBL" id="JAATEP010000054">
    <property type="protein sequence ID" value="NJP96767.1"/>
    <property type="molecule type" value="Genomic_DNA"/>
</dbReference>
<feature type="active site" description="Charge relay system" evidence="5">
    <location>
        <position position="244"/>
    </location>
</feature>
<proteinExistence type="inferred from homology"/>
<evidence type="ECO:0000256" key="7">
    <source>
        <dbReference type="SAM" id="SignalP"/>
    </source>
</evidence>
<feature type="chain" id="PRO_5046717984" evidence="7">
    <location>
        <begin position="30"/>
        <end position="1060"/>
    </location>
</feature>
<evidence type="ECO:0000256" key="1">
    <source>
        <dbReference type="ARBA" id="ARBA00011073"/>
    </source>
</evidence>
<dbReference type="InterPro" id="IPR023828">
    <property type="entry name" value="Peptidase_S8_Ser-AS"/>
</dbReference>
<evidence type="ECO:0000313" key="9">
    <source>
        <dbReference type="EMBL" id="NJP96767.1"/>
    </source>
</evidence>
<dbReference type="PRINTS" id="PR00723">
    <property type="entry name" value="SUBTILISIN"/>
</dbReference>
<evidence type="ECO:0000313" key="10">
    <source>
        <dbReference type="Proteomes" id="UP000696294"/>
    </source>
</evidence>
<gene>
    <name evidence="9" type="ORF">HCN51_46330</name>
</gene>